<feature type="region of interest" description="Disordered" evidence="1">
    <location>
        <begin position="237"/>
        <end position="256"/>
    </location>
</feature>
<protein>
    <submittedName>
        <fullName evidence="2">Uncharacterized protein</fullName>
    </submittedName>
</protein>
<reference evidence="3" key="1">
    <citation type="submission" date="2014-09" db="EMBL/GenBank/DDBJ databases">
        <authorList>
            <person name="Sharma Rahul"/>
            <person name="Thines Marco"/>
        </authorList>
    </citation>
    <scope>NUCLEOTIDE SEQUENCE [LARGE SCALE GENOMIC DNA]</scope>
</reference>
<accession>A0A0P1ASR3</accession>
<sequence>MSMITTYNVKNNKGVLEGNWVEENALRDKTGYTRRKVPTTLFEPDPRTSRIEPTYERVLLHDMPAALSCNSHASEIKPPQFETTYQASTHYSDFSARNPGPGPRTSLRNESLAETARCLYFEQRAKEREAQERENQEATRTTVSKSSFIPFHTSALVRDRIPRGRNGSMTRQVDHNVQHLTKAQSDSIDRMKLDLHLGAAVTRYSYAVTTGVGLNFPTTVSDGNNVFGRSSTFTNELKDSSKRHGEATEPGCIHDERNGASVHQRSALKRLLVFFKTEPDFARRLLDKMVHGSKRSLTSDCSQEREGYIELSDFKAVFVECGVLLRNIHLVQSNSNFYDENHPIFF</sequence>
<evidence type="ECO:0000313" key="3">
    <source>
        <dbReference type="Proteomes" id="UP000054928"/>
    </source>
</evidence>
<dbReference type="EMBL" id="CCYD01001551">
    <property type="protein sequence ID" value="CEG45158.1"/>
    <property type="molecule type" value="Genomic_DNA"/>
</dbReference>
<dbReference type="GeneID" id="36396530"/>
<dbReference type="OrthoDB" id="61280at2759"/>
<dbReference type="AlphaFoldDB" id="A0A0P1ASR3"/>
<keyword evidence="3" id="KW-1185">Reference proteome</keyword>
<dbReference type="RefSeq" id="XP_024581527.1">
    <property type="nucleotide sequence ID" value="XM_024715872.1"/>
</dbReference>
<evidence type="ECO:0000256" key="1">
    <source>
        <dbReference type="SAM" id="MobiDB-lite"/>
    </source>
</evidence>
<organism evidence="2 3">
    <name type="scientific">Plasmopara halstedii</name>
    <name type="common">Downy mildew of sunflower</name>
    <dbReference type="NCBI Taxonomy" id="4781"/>
    <lineage>
        <taxon>Eukaryota</taxon>
        <taxon>Sar</taxon>
        <taxon>Stramenopiles</taxon>
        <taxon>Oomycota</taxon>
        <taxon>Peronosporomycetes</taxon>
        <taxon>Peronosporales</taxon>
        <taxon>Peronosporaceae</taxon>
        <taxon>Plasmopara</taxon>
    </lineage>
</organism>
<name>A0A0P1ASR3_PLAHL</name>
<proteinExistence type="predicted"/>
<dbReference type="Proteomes" id="UP000054928">
    <property type="component" value="Unassembled WGS sequence"/>
</dbReference>
<evidence type="ECO:0000313" key="2">
    <source>
        <dbReference type="EMBL" id="CEG45158.1"/>
    </source>
</evidence>
<dbReference type="OMA" id="ITTYNVK"/>